<gene>
    <name evidence="5" type="ORF">RND81_11G172000</name>
</gene>
<dbReference type="EMBL" id="JBDFQZ010000011">
    <property type="protein sequence ID" value="KAK9677860.1"/>
    <property type="molecule type" value="Genomic_DNA"/>
</dbReference>
<dbReference type="SMART" id="SM00360">
    <property type="entry name" value="RRM"/>
    <property type="match status" value="1"/>
</dbReference>
<organism evidence="5 6">
    <name type="scientific">Saponaria officinalis</name>
    <name type="common">Common soapwort</name>
    <name type="synonym">Lychnis saponaria</name>
    <dbReference type="NCBI Taxonomy" id="3572"/>
    <lineage>
        <taxon>Eukaryota</taxon>
        <taxon>Viridiplantae</taxon>
        <taxon>Streptophyta</taxon>
        <taxon>Embryophyta</taxon>
        <taxon>Tracheophyta</taxon>
        <taxon>Spermatophyta</taxon>
        <taxon>Magnoliopsida</taxon>
        <taxon>eudicotyledons</taxon>
        <taxon>Gunneridae</taxon>
        <taxon>Pentapetalae</taxon>
        <taxon>Caryophyllales</taxon>
        <taxon>Caryophyllaceae</taxon>
        <taxon>Caryophylleae</taxon>
        <taxon>Saponaria</taxon>
    </lineage>
</organism>
<dbReference type="InterPro" id="IPR000504">
    <property type="entry name" value="RRM_dom"/>
</dbReference>
<dbReference type="Pfam" id="PF00076">
    <property type="entry name" value="RRM_1"/>
    <property type="match status" value="1"/>
</dbReference>
<dbReference type="InterPro" id="IPR035979">
    <property type="entry name" value="RBD_domain_sf"/>
</dbReference>
<evidence type="ECO:0000259" key="4">
    <source>
        <dbReference type="PROSITE" id="PS50102"/>
    </source>
</evidence>
<evidence type="ECO:0000313" key="5">
    <source>
        <dbReference type="EMBL" id="KAK9677860.1"/>
    </source>
</evidence>
<dbReference type="InterPro" id="IPR052462">
    <property type="entry name" value="SLIRP/GR-RBP-like"/>
</dbReference>
<evidence type="ECO:0000256" key="2">
    <source>
        <dbReference type="PROSITE-ProRule" id="PRU00176"/>
    </source>
</evidence>
<dbReference type="AlphaFoldDB" id="A0AAW1HP96"/>
<dbReference type="PROSITE" id="PS50102">
    <property type="entry name" value="RRM"/>
    <property type="match status" value="1"/>
</dbReference>
<sequence length="102" mass="10879">MADGAYRCYVGGLSYATDDEALSEAFNKFEVTFCKVIRDFYTGRSKGFGFIAFANEQSRRDAIEEMNGKDLDGRQISVSEVKPPRSGGVGGGHRAGGGGGGR</sequence>
<keyword evidence="6" id="KW-1185">Reference proteome</keyword>
<accession>A0AAW1HP96</accession>
<evidence type="ECO:0000256" key="1">
    <source>
        <dbReference type="ARBA" id="ARBA00022884"/>
    </source>
</evidence>
<dbReference type="Proteomes" id="UP001443914">
    <property type="component" value="Unassembled WGS sequence"/>
</dbReference>
<dbReference type="SUPFAM" id="SSF54928">
    <property type="entry name" value="RNA-binding domain, RBD"/>
    <property type="match status" value="1"/>
</dbReference>
<proteinExistence type="predicted"/>
<feature type="region of interest" description="Disordered" evidence="3">
    <location>
        <begin position="66"/>
        <end position="102"/>
    </location>
</feature>
<dbReference type="Gene3D" id="3.30.70.330">
    <property type="match status" value="1"/>
</dbReference>
<dbReference type="InterPro" id="IPR012677">
    <property type="entry name" value="Nucleotide-bd_a/b_plait_sf"/>
</dbReference>
<name>A0AAW1HP96_SAPOF</name>
<feature type="domain" description="RRM" evidence="4">
    <location>
        <begin position="6"/>
        <end position="83"/>
    </location>
</feature>
<evidence type="ECO:0000256" key="3">
    <source>
        <dbReference type="SAM" id="MobiDB-lite"/>
    </source>
</evidence>
<evidence type="ECO:0000313" key="6">
    <source>
        <dbReference type="Proteomes" id="UP001443914"/>
    </source>
</evidence>
<reference evidence="5" key="1">
    <citation type="submission" date="2024-03" db="EMBL/GenBank/DDBJ databases">
        <title>WGS assembly of Saponaria officinalis var. Norfolk2.</title>
        <authorList>
            <person name="Jenkins J."/>
            <person name="Shu S."/>
            <person name="Grimwood J."/>
            <person name="Barry K."/>
            <person name="Goodstein D."/>
            <person name="Schmutz J."/>
            <person name="Leebens-Mack J."/>
            <person name="Osbourn A."/>
        </authorList>
    </citation>
    <scope>NUCLEOTIDE SEQUENCE [LARGE SCALE GENOMIC DNA]</scope>
    <source>
        <strain evidence="5">JIC</strain>
    </source>
</reference>
<dbReference type="PANTHER" id="PTHR48027">
    <property type="entry name" value="HETEROGENEOUS NUCLEAR RIBONUCLEOPROTEIN 87F-RELATED"/>
    <property type="match status" value="1"/>
</dbReference>
<comment type="caution">
    <text evidence="5">The sequence shown here is derived from an EMBL/GenBank/DDBJ whole genome shotgun (WGS) entry which is preliminary data.</text>
</comment>
<protein>
    <recommendedName>
        <fullName evidence="4">RRM domain-containing protein</fullName>
    </recommendedName>
</protein>
<keyword evidence="1 2" id="KW-0694">RNA-binding</keyword>
<dbReference type="GO" id="GO:0003723">
    <property type="term" value="F:RNA binding"/>
    <property type="evidence" value="ECO:0007669"/>
    <property type="project" value="UniProtKB-UniRule"/>
</dbReference>
<feature type="compositionally biased region" description="Gly residues" evidence="3">
    <location>
        <begin position="87"/>
        <end position="102"/>
    </location>
</feature>